<evidence type="ECO:0000256" key="6">
    <source>
        <dbReference type="SAM" id="MobiDB-lite"/>
    </source>
</evidence>
<feature type="region of interest" description="Disordered" evidence="6">
    <location>
        <begin position="249"/>
        <end position="291"/>
    </location>
</feature>
<dbReference type="ExpressionAtlas" id="A0A3L6G3S9">
    <property type="expression patterns" value="baseline and differential"/>
</dbReference>
<gene>
    <name evidence="8" type="primary">Os04g0676650_1</name>
    <name evidence="8" type="ORF">Zm00014a_014635</name>
</gene>
<name>A0A3L6G3S9_MAIZE</name>
<evidence type="ECO:0000256" key="3">
    <source>
        <dbReference type="ARBA" id="ARBA00023125"/>
    </source>
</evidence>
<dbReference type="Pfam" id="PF02362">
    <property type="entry name" value="B3"/>
    <property type="match status" value="1"/>
</dbReference>
<dbReference type="EMBL" id="NCVQ01000003">
    <property type="protein sequence ID" value="PWZ41461.1"/>
    <property type="molecule type" value="Genomic_DNA"/>
</dbReference>
<dbReference type="InterPro" id="IPR015300">
    <property type="entry name" value="DNA-bd_pseudobarrel_sf"/>
</dbReference>
<keyword evidence="5" id="KW-0539">Nucleus</keyword>
<dbReference type="InterPro" id="IPR003340">
    <property type="entry name" value="B3_DNA-bd"/>
</dbReference>
<dbReference type="InterPro" id="IPR044800">
    <property type="entry name" value="LEC2-like"/>
</dbReference>
<dbReference type="SMART" id="SM01019">
    <property type="entry name" value="B3"/>
    <property type="match status" value="1"/>
</dbReference>
<proteinExistence type="predicted"/>
<dbReference type="CDD" id="cd10017">
    <property type="entry name" value="B3_DNA"/>
    <property type="match status" value="1"/>
</dbReference>
<reference evidence="8 9" key="1">
    <citation type="journal article" date="2018" name="Nat. Genet.">
        <title>Extensive intraspecific gene order and gene structural variations between Mo17 and other maize genomes.</title>
        <authorList>
            <person name="Sun S."/>
            <person name="Zhou Y."/>
            <person name="Chen J."/>
            <person name="Shi J."/>
            <person name="Zhao H."/>
            <person name="Zhao H."/>
            <person name="Song W."/>
            <person name="Zhang M."/>
            <person name="Cui Y."/>
            <person name="Dong X."/>
            <person name="Liu H."/>
            <person name="Ma X."/>
            <person name="Jiao Y."/>
            <person name="Wang B."/>
            <person name="Wei X."/>
            <person name="Stein J.C."/>
            <person name="Glaubitz J.C."/>
            <person name="Lu F."/>
            <person name="Yu G."/>
            <person name="Liang C."/>
            <person name="Fengler K."/>
            <person name="Li B."/>
            <person name="Rafalski A."/>
            <person name="Schnable P.S."/>
            <person name="Ware D.H."/>
            <person name="Buckler E.S."/>
            <person name="Lai J."/>
        </authorList>
    </citation>
    <scope>NUCLEOTIDE SEQUENCE [LARGE SCALE GENOMIC DNA]</scope>
    <source>
        <strain evidence="9">cv. Missouri 17</strain>
        <tissue evidence="8">Seedling</tissue>
    </source>
</reference>
<keyword evidence="3" id="KW-0238">DNA-binding</keyword>
<evidence type="ECO:0000259" key="7">
    <source>
        <dbReference type="PROSITE" id="PS50863"/>
    </source>
</evidence>
<organism evidence="8 9">
    <name type="scientific">Zea mays</name>
    <name type="common">Maize</name>
    <dbReference type="NCBI Taxonomy" id="4577"/>
    <lineage>
        <taxon>Eukaryota</taxon>
        <taxon>Viridiplantae</taxon>
        <taxon>Streptophyta</taxon>
        <taxon>Embryophyta</taxon>
        <taxon>Tracheophyta</taxon>
        <taxon>Spermatophyta</taxon>
        <taxon>Magnoliopsida</taxon>
        <taxon>Liliopsida</taxon>
        <taxon>Poales</taxon>
        <taxon>Poaceae</taxon>
        <taxon>PACMAD clade</taxon>
        <taxon>Panicoideae</taxon>
        <taxon>Andropogonodae</taxon>
        <taxon>Andropogoneae</taxon>
        <taxon>Tripsacinae</taxon>
        <taxon>Zea</taxon>
    </lineage>
</organism>
<feature type="domain" description="TF-B3" evidence="7">
    <location>
        <begin position="357"/>
        <end position="459"/>
    </location>
</feature>
<evidence type="ECO:0000256" key="4">
    <source>
        <dbReference type="ARBA" id="ARBA00023163"/>
    </source>
</evidence>
<evidence type="ECO:0000256" key="1">
    <source>
        <dbReference type="ARBA" id="ARBA00004123"/>
    </source>
</evidence>
<keyword evidence="2" id="KW-0805">Transcription regulation</keyword>
<sequence>MANANGSSTGAGHSDLVRAISHEQHQAFMASVPRAAPGGVNVHHQQHFHQYPAGLIPAPVALPVHAPVSSQTSPYSAQIAVPPPPPPLIASPDHRLHSLPPTGCYQLDYSPYGNAAAPSQQHTSAIRGFADWGTHSNALMSLAHATSFGNNGSSNINNNGLLHQNLSPYTTHTWTTTYVQRPYNTAVYAPATMNMLQTPPFHSNSHEKESGAVFSNSFNMAPSVTPTSPFQLMSPSSTNYTSTQIFEETNNLEDTSRVFGGGDNESNNSEEPDPKPAVEMEDLNQGNDHTSNKTVATMYCRRYHPPVGITSMPKSIAGHLNNHHIWWLPPELSPIFFSHMPICYKQKANCQDYRMVLRKDLTNSDVGNIGRIVLPKKDAEPNLPILEDKDGLILEMDDFELPVVWNFKYRYWPNNKSRMYILESTGEFVKRHGLQAKDILIIYRNKKSGRYVARAVKAEDIAPPECECVEAGNPREECGFSVSPSINKKIIT</sequence>
<dbReference type="Proteomes" id="UP000251960">
    <property type="component" value="Chromosome 2"/>
</dbReference>
<accession>A0A3L6G3S9</accession>
<dbReference type="GO" id="GO:0003700">
    <property type="term" value="F:DNA-binding transcription factor activity"/>
    <property type="evidence" value="ECO:0007669"/>
    <property type="project" value="InterPro"/>
</dbReference>
<comment type="subcellular location">
    <subcellularLocation>
        <location evidence="1">Nucleus</location>
    </subcellularLocation>
</comment>
<evidence type="ECO:0000313" key="8">
    <source>
        <dbReference type="EMBL" id="PWZ41461.1"/>
    </source>
</evidence>
<dbReference type="PROSITE" id="PS50863">
    <property type="entry name" value="B3"/>
    <property type="match status" value="1"/>
</dbReference>
<evidence type="ECO:0000256" key="2">
    <source>
        <dbReference type="ARBA" id="ARBA00023015"/>
    </source>
</evidence>
<dbReference type="SUPFAM" id="SSF101936">
    <property type="entry name" value="DNA-binding pseudobarrel domain"/>
    <property type="match status" value="1"/>
</dbReference>
<keyword evidence="4" id="KW-0804">Transcription</keyword>
<dbReference type="GO" id="GO:0003677">
    <property type="term" value="F:DNA binding"/>
    <property type="evidence" value="ECO:0007669"/>
    <property type="project" value="UniProtKB-KW"/>
</dbReference>
<protein>
    <submittedName>
        <fullName evidence="8">Putative B3 domain-containing protein</fullName>
    </submittedName>
</protein>
<dbReference type="AlphaFoldDB" id="A0A3L6G3S9"/>
<comment type="caution">
    <text evidence="8">The sequence shown here is derived from an EMBL/GenBank/DDBJ whole genome shotgun (WGS) entry which is preliminary data.</text>
</comment>
<dbReference type="GO" id="GO:0005634">
    <property type="term" value="C:nucleus"/>
    <property type="evidence" value="ECO:0007669"/>
    <property type="project" value="UniProtKB-SubCell"/>
</dbReference>
<dbReference type="PANTHER" id="PTHR31140:SF90">
    <property type="entry name" value="B3 DOMAIN-CONTAINING TRANSCRIPTION FACTOR LEC2"/>
    <property type="match status" value="1"/>
</dbReference>
<evidence type="ECO:0000256" key="5">
    <source>
        <dbReference type="ARBA" id="ARBA00023242"/>
    </source>
</evidence>
<dbReference type="Gene3D" id="2.40.330.10">
    <property type="entry name" value="DNA-binding pseudobarrel domain"/>
    <property type="match status" value="1"/>
</dbReference>
<dbReference type="PANTHER" id="PTHR31140">
    <property type="entry name" value="B3 DOMAIN-CONTAINING TRANSCRIPTION FACTOR ABI3"/>
    <property type="match status" value="1"/>
</dbReference>
<evidence type="ECO:0000313" key="9">
    <source>
        <dbReference type="Proteomes" id="UP000251960"/>
    </source>
</evidence>